<dbReference type="PRINTS" id="PR00463">
    <property type="entry name" value="EP450I"/>
</dbReference>
<evidence type="ECO:0000313" key="6">
    <source>
        <dbReference type="Proteomes" id="UP000288716"/>
    </source>
</evidence>
<evidence type="ECO:0000256" key="2">
    <source>
        <dbReference type="ARBA" id="ARBA00022723"/>
    </source>
</evidence>
<evidence type="ECO:0000313" key="5">
    <source>
        <dbReference type="EMBL" id="RWS23505.1"/>
    </source>
</evidence>
<keyword evidence="4" id="KW-0560">Oxidoreductase</keyword>
<reference evidence="5 6" key="1">
    <citation type="journal article" date="2018" name="Gigascience">
        <title>Genomes of trombidid mites reveal novel predicted allergens and laterally-transferred genes associated with secondary metabolism.</title>
        <authorList>
            <person name="Dong X."/>
            <person name="Chaisiri K."/>
            <person name="Xia D."/>
            <person name="Armstrong S.D."/>
            <person name="Fang Y."/>
            <person name="Donnelly M.J."/>
            <person name="Kadowaki T."/>
            <person name="McGarry J.W."/>
            <person name="Darby A.C."/>
            <person name="Makepeace B.L."/>
        </authorList>
    </citation>
    <scope>NUCLEOTIDE SEQUENCE [LARGE SCALE GENOMIC DNA]</scope>
    <source>
        <strain evidence="5">UoL-UT</strain>
    </source>
</reference>
<evidence type="ECO:0000256" key="1">
    <source>
        <dbReference type="ARBA" id="ARBA00010617"/>
    </source>
</evidence>
<organism evidence="5 6">
    <name type="scientific">Leptotrombidium deliense</name>
    <dbReference type="NCBI Taxonomy" id="299467"/>
    <lineage>
        <taxon>Eukaryota</taxon>
        <taxon>Metazoa</taxon>
        <taxon>Ecdysozoa</taxon>
        <taxon>Arthropoda</taxon>
        <taxon>Chelicerata</taxon>
        <taxon>Arachnida</taxon>
        <taxon>Acari</taxon>
        <taxon>Acariformes</taxon>
        <taxon>Trombidiformes</taxon>
        <taxon>Prostigmata</taxon>
        <taxon>Anystina</taxon>
        <taxon>Parasitengona</taxon>
        <taxon>Trombiculoidea</taxon>
        <taxon>Trombiculidae</taxon>
        <taxon>Leptotrombidium</taxon>
    </lineage>
</organism>
<dbReference type="InterPro" id="IPR036396">
    <property type="entry name" value="Cyt_P450_sf"/>
</dbReference>
<dbReference type="VEuPathDB" id="VectorBase:LDEU008535"/>
<dbReference type="Pfam" id="PF00067">
    <property type="entry name" value="p450"/>
    <property type="match status" value="1"/>
</dbReference>
<dbReference type="PANTHER" id="PTHR24300">
    <property type="entry name" value="CYTOCHROME P450 508A4-RELATED"/>
    <property type="match status" value="1"/>
</dbReference>
<dbReference type="InterPro" id="IPR001128">
    <property type="entry name" value="Cyt_P450"/>
</dbReference>
<dbReference type="Proteomes" id="UP000288716">
    <property type="component" value="Unassembled WGS sequence"/>
</dbReference>
<proteinExistence type="inferred from homology"/>
<evidence type="ECO:0000256" key="3">
    <source>
        <dbReference type="ARBA" id="ARBA00023004"/>
    </source>
</evidence>
<dbReference type="SUPFAM" id="SSF48264">
    <property type="entry name" value="Cytochrome P450"/>
    <property type="match status" value="1"/>
</dbReference>
<keyword evidence="2" id="KW-0479">Metal-binding</keyword>
<keyword evidence="3" id="KW-0408">Iron</keyword>
<gene>
    <name evidence="5" type="ORF">B4U80_13362</name>
</gene>
<dbReference type="STRING" id="299467.A0A443S7W8"/>
<accession>A0A443S7W8</accession>
<comment type="similarity">
    <text evidence="1">Belongs to the cytochrome P450 family.</text>
</comment>
<name>A0A443S7W8_9ACAR</name>
<dbReference type="OrthoDB" id="6507093at2759"/>
<comment type="caution">
    <text evidence="5">The sequence shown here is derived from an EMBL/GenBank/DDBJ whole genome shotgun (WGS) entry which is preliminary data.</text>
</comment>
<dbReference type="GO" id="GO:0005506">
    <property type="term" value="F:iron ion binding"/>
    <property type="evidence" value="ECO:0007669"/>
    <property type="project" value="InterPro"/>
</dbReference>
<dbReference type="AlphaFoldDB" id="A0A443S7W8"/>
<dbReference type="InterPro" id="IPR050182">
    <property type="entry name" value="Cytochrome_P450_fam2"/>
</dbReference>
<keyword evidence="4" id="KW-0503">Monooxygenase</keyword>
<evidence type="ECO:0000256" key="4">
    <source>
        <dbReference type="ARBA" id="ARBA00023033"/>
    </source>
</evidence>
<protein>
    <submittedName>
        <fullName evidence="5">Cytochrome P450 2U1-like protein</fullName>
    </submittedName>
</protein>
<dbReference type="GO" id="GO:0016705">
    <property type="term" value="F:oxidoreductase activity, acting on paired donors, with incorporation or reduction of molecular oxygen"/>
    <property type="evidence" value="ECO:0007669"/>
    <property type="project" value="InterPro"/>
</dbReference>
<dbReference type="GO" id="GO:0004497">
    <property type="term" value="F:monooxygenase activity"/>
    <property type="evidence" value="ECO:0007669"/>
    <property type="project" value="UniProtKB-KW"/>
</dbReference>
<keyword evidence="6" id="KW-1185">Reference proteome</keyword>
<sequence length="315" mass="36478">MDAYVKEDENFSGRPVGEFSVFGYVFGKEMVMQVENKFFSAHKKFLLSSLGSLGMGKTFFDEVIINECNCLIAKIEKFNDVPFDISDCMIKYSSNINFGIIFGKSIEDENTIFKTVRSTATPFFASIPEIDGYYTGNWYYLKKKIEPNTYNEMRKVKELLYECTKAIFRDRLNSEKQNGTKLDLLDYYVDAFKRDTTNTFTGFLKINILNNFSHYLEDAIIGNINIFLFDTSWMFFTHIVQLMSLNVDIQHKVQNEIDDIIGKENEITNQHKALLNYTQAVLAEIERFVCFVPLGIVRVNHNMSMFKHLVSVANI</sequence>
<dbReference type="EMBL" id="NCKV01006334">
    <property type="protein sequence ID" value="RWS23505.1"/>
    <property type="molecule type" value="Genomic_DNA"/>
</dbReference>
<dbReference type="Gene3D" id="1.10.630.10">
    <property type="entry name" value="Cytochrome P450"/>
    <property type="match status" value="1"/>
</dbReference>
<dbReference type="GO" id="GO:0020037">
    <property type="term" value="F:heme binding"/>
    <property type="evidence" value="ECO:0007669"/>
    <property type="project" value="InterPro"/>
</dbReference>
<dbReference type="InterPro" id="IPR002401">
    <property type="entry name" value="Cyt_P450_E_grp-I"/>
</dbReference>